<dbReference type="Proteomes" id="UP000571554">
    <property type="component" value="Unassembled WGS sequence"/>
</dbReference>
<feature type="transmembrane region" description="Helical" evidence="1">
    <location>
        <begin position="125"/>
        <end position="146"/>
    </location>
</feature>
<feature type="transmembrane region" description="Helical" evidence="1">
    <location>
        <begin position="278"/>
        <end position="297"/>
    </location>
</feature>
<feature type="transmembrane region" description="Helical" evidence="1">
    <location>
        <begin position="61"/>
        <end position="80"/>
    </location>
</feature>
<feature type="transmembrane region" description="Helical" evidence="1">
    <location>
        <begin position="188"/>
        <end position="205"/>
    </location>
</feature>
<comment type="caution">
    <text evidence="2">The sequence shown here is derived from an EMBL/GenBank/DDBJ whole genome shotgun (WGS) entry which is preliminary data.</text>
</comment>
<feature type="transmembrane region" description="Helical" evidence="1">
    <location>
        <begin position="29"/>
        <end position="49"/>
    </location>
</feature>
<name>A0A7W9TSE4_9BURK</name>
<sequence length="324" mass="33146">MWRAATIWCAVTGGAAALAASIMFGAMRAGANASAFAASAVAVVAMALLPPVFARRFGARATLPCAAALVLTTGAMSFAATQARAGVMQDAISIAIAGLALLIAVRRFDSNSSGFTLLSTRAPGFIRPGNGALIGAALLAGMSSGVLARFQLFALCGAGPFSLMHLFLSLCAVIGASACLQRIERRHALAWLFSIRGALLAALTLDALAPWSFYAAPAFGVLDALTLPTLLRDAHANHPANHPANRPANHTAPGGCSGVAHHVGMLAGAAFATTSWGFGQGFCSLFLGAAALNLICASAQMTRSNRHSTSPYFRSTPSSGIDFR</sequence>
<proteinExistence type="predicted"/>
<dbReference type="EMBL" id="JACHBW010000001">
    <property type="protein sequence ID" value="MBB6100209.1"/>
    <property type="molecule type" value="Genomic_DNA"/>
</dbReference>
<organism evidence="2 3">
    <name type="scientific">Paraburkholderia bannensis</name>
    <dbReference type="NCBI Taxonomy" id="765414"/>
    <lineage>
        <taxon>Bacteria</taxon>
        <taxon>Pseudomonadati</taxon>
        <taxon>Pseudomonadota</taxon>
        <taxon>Betaproteobacteria</taxon>
        <taxon>Burkholderiales</taxon>
        <taxon>Burkholderiaceae</taxon>
        <taxon>Paraburkholderia</taxon>
    </lineage>
</organism>
<keyword evidence="3" id="KW-1185">Reference proteome</keyword>
<accession>A0A7W9TSE4</accession>
<evidence type="ECO:0000256" key="1">
    <source>
        <dbReference type="SAM" id="Phobius"/>
    </source>
</evidence>
<keyword evidence="1" id="KW-0812">Transmembrane</keyword>
<dbReference type="AlphaFoldDB" id="A0A7W9TSE4"/>
<protein>
    <submittedName>
        <fullName evidence="2">Uncharacterized protein</fullName>
    </submittedName>
</protein>
<reference evidence="2 3" key="1">
    <citation type="submission" date="2020-08" db="EMBL/GenBank/DDBJ databases">
        <title>Above-ground endophytic microbial communities from plants in different locations in the United States.</title>
        <authorList>
            <person name="Frank C."/>
        </authorList>
    </citation>
    <scope>NUCLEOTIDE SEQUENCE [LARGE SCALE GENOMIC DNA]</scope>
    <source>
        <strain evidence="2 3">WP4_2_2</strain>
    </source>
</reference>
<feature type="transmembrane region" description="Helical" evidence="1">
    <location>
        <begin position="152"/>
        <end position="176"/>
    </location>
</feature>
<keyword evidence="1" id="KW-0472">Membrane</keyword>
<gene>
    <name evidence="2" type="ORF">F4827_000013</name>
</gene>
<evidence type="ECO:0000313" key="3">
    <source>
        <dbReference type="Proteomes" id="UP000571554"/>
    </source>
</evidence>
<feature type="transmembrane region" description="Helical" evidence="1">
    <location>
        <begin position="86"/>
        <end position="105"/>
    </location>
</feature>
<dbReference type="RefSeq" id="WP_183721244.1">
    <property type="nucleotide sequence ID" value="NZ_JACHBW010000001.1"/>
</dbReference>
<keyword evidence="1" id="KW-1133">Transmembrane helix</keyword>
<evidence type="ECO:0000313" key="2">
    <source>
        <dbReference type="EMBL" id="MBB6100209.1"/>
    </source>
</evidence>